<comment type="caution">
    <text evidence="4">The sequence shown here is derived from an EMBL/GenBank/DDBJ whole genome shotgun (WGS) entry which is preliminary data.</text>
</comment>
<organism evidence="4 5">
    <name type="scientific">Candidatus Ornithospirochaeta stercoripullorum</name>
    <dbReference type="NCBI Taxonomy" id="2840899"/>
    <lineage>
        <taxon>Bacteria</taxon>
        <taxon>Pseudomonadati</taxon>
        <taxon>Spirochaetota</taxon>
        <taxon>Spirochaetia</taxon>
        <taxon>Spirochaetales</taxon>
        <taxon>Spirochaetaceae</taxon>
        <taxon>Spirochaetaceae incertae sedis</taxon>
        <taxon>Candidatus Ornithospirochaeta</taxon>
    </lineage>
</organism>
<dbReference type="SUPFAM" id="SSF53850">
    <property type="entry name" value="Periplasmic binding protein-like II"/>
    <property type="match status" value="1"/>
</dbReference>
<accession>A0A9D9H6B4</accession>
<dbReference type="InterPro" id="IPR006059">
    <property type="entry name" value="SBP"/>
</dbReference>
<gene>
    <name evidence="4" type="ORF">IAA97_05750</name>
</gene>
<dbReference type="AlphaFoldDB" id="A0A9D9H6B4"/>
<evidence type="ECO:0000256" key="3">
    <source>
        <dbReference type="SAM" id="SignalP"/>
    </source>
</evidence>
<sequence length="432" mass="46523">MKKLITFIAILIASLSLIASGSNESDSTVVIWHSNSGVIGNAFETIVDEFNDTIGKEKGIEIEAIYQGAANDVLTKVKASATASLSSLPDIAQLDATAALDMMNSDYLVLPSDIGFDTSAIMPSALESLMSEKGLLAVPFNASSLLLYYNKTLFDSLALTPPETLDDFTAIAPLLGEKDNDGNITRYAFAGVPATYELGAFIGAQKRLSYFVDNENGHTGTPRKVLFGEEGTFKNFLEHWKALYDTGYVNNITSGVSTEFAAGRTATMLASSSNLSTVINTVAGRFEVGTAFVPKTDDEATGGVNIGGGALFSFSSSEAVKTVLEYLTSPAVQLEWAEKTGYMPVNTELENNPDYLAFLESNPQFKVAMEQTKASNPKVAGVWLPSAYQIYYSFQTEIRSVTENNKDIDQAVSDMVATVQKALDDYARQNLV</sequence>
<comment type="subcellular location">
    <subcellularLocation>
        <location evidence="1">Periplasm</location>
    </subcellularLocation>
</comment>
<protein>
    <submittedName>
        <fullName evidence="4">ABC transporter substrate-binding protein</fullName>
    </submittedName>
</protein>
<comment type="similarity">
    <text evidence="2">Belongs to the bacterial solute-binding protein 1 family.</text>
</comment>
<name>A0A9D9H6B4_9SPIO</name>
<dbReference type="Gene3D" id="3.40.190.10">
    <property type="entry name" value="Periplasmic binding protein-like II"/>
    <property type="match status" value="2"/>
</dbReference>
<evidence type="ECO:0000313" key="4">
    <source>
        <dbReference type="EMBL" id="MBO8436463.1"/>
    </source>
</evidence>
<feature type="signal peptide" evidence="3">
    <location>
        <begin position="1"/>
        <end position="19"/>
    </location>
</feature>
<dbReference type="Proteomes" id="UP000823615">
    <property type="component" value="Unassembled WGS sequence"/>
</dbReference>
<dbReference type="EMBL" id="JADIMT010000069">
    <property type="protein sequence ID" value="MBO8436463.1"/>
    <property type="molecule type" value="Genomic_DNA"/>
</dbReference>
<reference evidence="4" key="1">
    <citation type="submission" date="2020-10" db="EMBL/GenBank/DDBJ databases">
        <authorList>
            <person name="Gilroy R."/>
        </authorList>
    </citation>
    <scope>NUCLEOTIDE SEQUENCE</scope>
    <source>
        <strain evidence="4">7293</strain>
    </source>
</reference>
<dbReference type="InterPro" id="IPR050490">
    <property type="entry name" value="Bact_solute-bd_prot1"/>
</dbReference>
<reference evidence="4" key="2">
    <citation type="journal article" date="2021" name="PeerJ">
        <title>Extensive microbial diversity within the chicken gut microbiome revealed by metagenomics and culture.</title>
        <authorList>
            <person name="Gilroy R."/>
            <person name="Ravi A."/>
            <person name="Getino M."/>
            <person name="Pursley I."/>
            <person name="Horton D.L."/>
            <person name="Alikhan N.F."/>
            <person name="Baker D."/>
            <person name="Gharbi K."/>
            <person name="Hall N."/>
            <person name="Watson M."/>
            <person name="Adriaenssens E.M."/>
            <person name="Foster-Nyarko E."/>
            <person name="Jarju S."/>
            <person name="Secka A."/>
            <person name="Antonio M."/>
            <person name="Oren A."/>
            <person name="Chaudhuri R.R."/>
            <person name="La Ragione R."/>
            <person name="Hildebrand F."/>
            <person name="Pallen M.J."/>
        </authorList>
    </citation>
    <scope>NUCLEOTIDE SEQUENCE</scope>
    <source>
        <strain evidence="4">7293</strain>
    </source>
</reference>
<proteinExistence type="inferred from homology"/>
<dbReference type="Pfam" id="PF13416">
    <property type="entry name" value="SBP_bac_8"/>
    <property type="match status" value="1"/>
</dbReference>
<dbReference type="PANTHER" id="PTHR43649:SF12">
    <property type="entry name" value="DIACETYLCHITOBIOSE BINDING PROTEIN DASA"/>
    <property type="match status" value="1"/>
</dbReference>
<feature type="chain" id="PRO_5038361929" evidence="3">
    <location>
        <begin position="20"/>
        <end position="432"/>
    </location>
</feature>
<keyword evidence="3" id="KW-0732">Signal</keyword>
<dbReference type="CDD" id="cd14748">
    <property type="entry name" value="PBP2_UgpB"/>
    <property type="match status" value="1"/>
</dbReference>
<evidence type="ECO:0000313" key="5">
    <source>
        <dbReference type="Proteomes" id="UP000823615"/>
    </source>
</evidence>
<dbReference type="GO" id="GO:0042597">
    <property type="term" value="C:periplasmic space"/>
    <property type="evidence" value="ECO:0007669"/>
    <property type="project" value="UniProtKB-SubCell"/>
</dbReference>
<dbReference type="PANTHER" id="PTHR43649">
    <property type="entry name" value="ARABINOSE-BINDING PROTEIN-RELATED"/>
    <property type="match status" value="1"/>
</dbReference>
<evidence type="ECO:0000256" key="1">
    <source>
        <dbReference type="ARBA" id="ARBA00004418"/>
    </source>
</evidence>
<evidence type="ECO:0000256" key="2">
    <source>
        <dbReference type="ARBA" id="ARBA00008520"/>
    </source>
</evidence>